<dbReference type="EMBL" id="BSNI01000002">
    <property type="protein sequence ID" value="GLQ18367.1"/>
    <property type="molecule type" value="Genomic_DNA"/>
</dbReference>
<dbReference type="PROSITE" id="PS00105">
    <property type="entry name" value="AA_TRANSFER_CLASS_1"/>
    <property type="match status" value="1"/>
</dbReference>
<sequence>MDIVEFSIERIQSLYENTVDYNLSDSGVHPYSLRELLSSAEIEKLLDVELGYGWTNGGVELRQSISKLYENKSTDNVIVTNGSAEANFVLVMGMLNAGDELVVVVPNYLQMWGWAKALGVKVIEVPLREENGWLPDLDELKSAITAKTKMISYCSPNNPTGSVIPTEMLTEIVNLARQYDIYVHADEVYKGSELDGNEGPSIADIYEKGIATNGLSKAMALPGLRVGWLCGPTEVIERAWHCKDYTSITTSAVSEFAANIVVQPEKRNEILARSRTILNENVAMLDNWVKAHHENYSCRLPQAGGMAFVRYNMGINSTDLVHRMREQRSIMLLPGDCYGMDGYIRIGVGAPKSHLEAGLEQLAEFTKGMNN</sequence>
<dbReference type="GO" id="GO:0008483">
    <property type="term" value="F:transaminase activity"/>
    <property type="evidence" value="ECO:0007669"/>
    <property type="project" value="UniProtKB-KW"/>
</dbReference>
<comment type="cofactor">
    <cofactor evidence="1">
        <name>pyridoxal 5'-phosphate</name>
        <dbReference type="ChEBI" id="CHEBI:597326"/>
    </cofactor>
</comment>
<gene>
    <name evidence="3" type="ORF">GCM10007879_26160</name>
</gene>
<dbReference type="InterPro" id="IPR004839">
    <property type="entry name" value="Aminotransferase_I/II_large"/>
</dbReference>
<name>A0ABQ5UWJ7_9HYPH</name>
<proteinExistence type="inferred from homology"/>
<accession>A0ABQ5UWJ7</accession>
<dbReference type="InterPro" id="IPR015424">
    <property type="entry name" value="PyrdxlP-dep_Trfase"/>
</dbReference>
<dbReference type="PANTHER" id="PTHR43510">
    <property type="entry name" value="AMINOTRANSFERASE FUNCTION, HYPOTHETICAL (EUROFUNG)"/>
    <property type="match status" value="1"/>
</dbReference>
<keyword evidence="1" id="KW-0808">Transferase</keyword>
<dbReference type="RefSeq" id="WP_284365260.1">
    <property type="nucleotide sequence ID" value="NZ_BSNI01000002.1"/>
</dbReference>
<reference evidence="3" key="2">
    <citation type="submission" date="2023-01" db="EMBL/GenBank/DDBJ databases">
        <title>Draft genome sequence of Maritalea porphyrae strain NBRC 107169.</title>
        <authorList>
            <person name="Sun Q."/>
            <person name="Mori K."/>
        </authorList>
    </citation>
    <scope>NUCLEOTIDE SEQUENCE</scope>
    <source>
        <strain evidence="3">NBRC 107169</strain>
    </source>
</reference>
<keyword evidence="4" id="KW-1185">Reference proteome</keyword>
<dbReference type="SUPFAM" id="SSF53383">
    <property type="entry name" value="PLP-dependent transferases"/>
    <property type="match status" value="1"/>
</dbReference>
<feature type="domain" description="Aminotransferase class I/classII large" evidence="2">
    <location>
        <begin position="51"/>
        <end position="360"/>
    </location>
</feature>
<reference evidence="3" key="1">
    <citation type="journal article" date="2014" name="Int. J. Syst. Evol. Microbiol.">
        <title>Complete genome of a new Firmicutes species belonging to the dominant human colonic microbiota ('Ruminococcus bicirculans') reveals two chromosomes and a selective capacity to utilize plant glucans.</title>
        <authorList>
            <consortium name="NISC Comparative Sequencing Program"/>
            <person name="Wegmann U."/>
            <person name="Louis P."/>
            <person name="Goesmann A."/>
            <person name="Henrissat B."/>
            <person name="Duncan S.H."/>
            <person name="Flint H.J."/>
        </authorList>
    </citation>
    <scope>NUCLEOTIDE SEQUENCE</scope>
    <source>
        <strain evidence="3">NBRC 107169</strain>
    </source>
</reference>
<keyword evidence="1 3" id="KW-0032">Aminotransferase</keyword>
<evidence type="ECO:0000313" key="4">
    <source>
        <dbReference type="Proteomes" id="UP001161405"/>
    </source>
</evidence>
<dbReference type="Gene3D" id="3.90.1150.10">
    <property type="entry name" value="Aspartate Aminotransferase, domain 1"/>
    <property type="match status" value="1"/>
</dbReference>
<dbReference type="EC" id="2.6.1.-" evidence="1"/>
<organism evidence="3 4">
    <name type="scientific">Maritalea porphyrae</name>
    <dbReference type="NCBI Taxonomy" id="880732"/>
    <lineage>
        <taxon>Bacteria</taxon>
        <taxon>Pseudomonadati</taxon>
        <taxon>Pseudomonadota</taxon>
        <taxon>Alphaproteobacteria</taxon>
        <taxon>Hyphomicrobiales</taxon>
        <taxon>Devosiaceae</taxon>
        <taxon>Maritalea</taxon>
    </lineage>
</organism>
<dbReference type="Proteomes" id="UP001161405">
    <property type="component" value="Unassembled WGS sequence"/>
</dbReference>
<evidence type="ECO:0000313" key="3">
    <source>
        <dbReference type="EMBL" id="GLQ18367.1"/>
    </source>
</evidence>
<dbReference type="CDD" id="cd00609">
    <property type="entry name" value="AAT_like"/>
    <property type="match status" value="1"/>
</dbReference>
<dbReference type="Gene3D" id="3.40.640.10">
    <property type="entry name" value="Type I PLP-dependent aspartate aminotransferase-like (Major domain)"/>
    <property type="match status" value="1"/>
</dbReference>
<evidence type="ECO:0000259" key="2">
    <source>
        <dbReference type="Pfam" id="PF00155"/>
    </source>
</evidence>
<protein>
    <recommendedName>
        <fullName evidence="1">Aminotransferase</fullName>
        <ecNumber evidence="1">2.6.1.-</ecNumber>
    </recommendedName>
</protein>
<comment type="caution">
    <text evidence="3">The sequence shown here is derived from an EMBL/GenBank/DDBJ whole genome shotgun (WGS) entry which is preliminary data.</text>
</comment>
<dbReference type="Pfam" id="PF00155">
    <property type="entry name" value="Aminotran_1_2"/>
    <property type="match status" value="1"/>
</dbReference>
<dbReference type="PANTHER" id="PTHR43510:SF1">
    <property type="entry name" value="AMINOTRANSFERASE FUNCTION, HYPOTHETICAL (EUROFUNG)"/>
    <property type="match status" value="1"/>
</dbReference>
<dbReference type="InterPro" id="IPR004838">
    <property type="entry name" value="NHTrfase_class1_PyrdxlP-BS"/>
</dbReference>
<comment type="similarity">
    <text evidence="1">Belongs to the class-I pyridoxal-phosphate-dependent aminotransferase family.</text>
</comment>
<evidence type="ECO:0000256" key="1">
    <source>
        <dbReference type="RuleBase" id="RU000481"/>
    </source>
</evidence>
<dbReference type="InterPro" id="IPR015422">
    <property type="entry name" value="PyrdxlP-dep_Trfase_small"/>
</dbReference>
<dbReference type="InterPro" id="IPR015421">
    <property type="entry name" value="PyrdxlP-dep_Trfase_major"/>
</dbReference>